<dbReference type="Gene3D" id="3.40.605.10">
    <property type="entry name" value="Aldehyde Dehydrogenase, Chain A, domain 1"/>
    <property type="match status" value="2"/>
</dbReference>
<dbReference type="Proteomes" id="UP000807504">
    <property type="component" value="Unassembled WGS sequence"/>
</dbReference>
<dbReference type="InterPro" id="IPR016161">
    <property type="entry name" value="Ald_DH/histidinol_DH"/>
</dbReference>
<sequence>MERASLQGIPCEISVTKQPIVFVYEDADLHSAADGILGILQHSDTRSERSGCRVFVQASIQKKFLQILEEKFSKLSVGFNLQQIDLTCTVTKEQKEQLVKDVEEAKSQGFKVVEGPEVNVEKGQFRATLLENLPLTSTLYREVAGGPIVITTTFRTVKESISMFNYNKLGCDVSIWSERLTLALEVANQLRAGTVWINSQNIFDACAVYGGAGLGSGSLEGGKEAFLRHLNVGVSEIKKYDKAEAEQEIELYGKDLLSGNSIKNNPEIRLSFDLHIGGSYKKPSENTYLIVSDAKKVPYAYIANGTSSDLTAAISSACDIQPKWENQSKYKLSDILRKVATTLTKRKEEFAVLLQTHGEKKCSMF</sequence>
<dbReference type="GO" id="GO:0016620">
    <property type="term" value="F:oxidoreductase activity, acting on the aldehyde or oxo group of donors, NAD or NADP as acceptor"/>
    <property type="evidence" value="ECO:0007669"/>
    <property type="project" value="InterPro"/>
</dbReference>
<dbReference type="EMBL" id="JABXBU010001863">
    <property type="protein sequence ID" value="KAF8783073.1"/>
    <property type="molecule type" value="Genomic_DNA"/>
</dbReference>
<proteinExistence type="predicted"/>
<keyword evidence="3" id="KW-1185">Reference proteome</keyword>
<name>A0A8T0EXJ7_ARGBR</name>
<dbReference type="PANTHER" id="PTHR11699">
    <property type="entry name" value="ALDEHYDE DEHYDROGENASE-RELATED"/>
    <property type="match status" value="1"/>
</dbReference>
<dbReference type="Gene3D" id="3.40.309.10">
    <property type="entry name" value="Aldehyde Dehydrogenase, Chain A, domain 2"/>
    <property type="match status" value="1"/>
</dbReference>
<evidence type="ECO:0000259" key="1">
    <source>
        <dbReference type="Pfam" id="PF00171"/>
    </source>
</evidence>
<dbReference type="Pfam" id="PF00171">
    <property type="entry name" value="Aldedh"/>
    <property type="match status" value="2"/>
</dbReference>
<reference evidence="2" key="1">
    <citation type="journal article" date="2020" name="bioRxiv">
        <title>Chromosome-level reference genome of the European wasp spider Argiope bruennichi: a resource for studies on range expansion and evolutionary adaptation.</title>
        <authorList>
            <person name="Sheffer M.M."/>
            <person name="Hoppe A."/>
            <person name="Krehenwinkel H."/>
            <person name="Uhl G."/>
            <person name="Kuss A.W."/>
            <person name="Jensen L."/>
            <person name="Jensen C."/>
            <person name="Gillespie R.G."/>
            <person name="Hoff K.J."/>
            <person name="Prost S."/>
        </authorList>
    </citation>
    <scope>NUCLEOTIDE SEQUENCE</scope>
</reference>
<evidence type="ECO:0000313" key="3">
    <source>
        <dbReference type="Proteomes" id="UP000807504"/>
    </source>
</evidence>
<gene>
    <name evidence="2" type="ORF">HNY73_013285</name>
</gene>
<comment type="caution">
    <text evidence="2">The sequence shown here is derived from an EMBL/GenBank/DDBJ whole genome shotgun (WGS) entry which is preliminary data.</text>
</comment>
<dbReference type="AlphaFoldDB" id="A0A8T0EXJ7"/>
<reference evidence="2" key="2">
    <citation type="submission" date="2020-06" db="EMBL/GenBank/DDBJ databases">
        <authorList>
            <person name="Sheffer M."/>
        </authorList>
    </citation>
    <scope>NUCLEOTIDE SEQUENCE</scope>
</reference>
<dbReference type="InterPro" id="IPR016162">
    <property type="entry name" value="Ald_DH_N"/>
</dbReference>
<dbReference type="SUPFAM" id="SSF53720">
    <property type="entry name" value="ALDH-like"/>
    <property type="match status" value="2"/>
</dbReference>
<organism evidence="2 3">
    <name type="scientific">Argiope bruennichi</name>
    <name type="common">Wasp spider</name>
    <name type="synonym">Aranea bruennichi</name>
    <dbReference type="NCBI Taxonomy" id="94029"/>
    <lineage>
        <taxon>Eukaryota</taxon>
        <taxon>Metazoa</taxon>
        <taxon>Ecdysozoa</taxon>
        <taxon>Arthropoda</taxon>
        <taxon>Chelicerata</taxon>
        <taxon>Arachnida</taxon>
        <taxon>Araneae</taxon>
        <taxon>Araneomorphae</taxon>
        <taxon>Entelegynae</taxon>
        <taxon>Araneoidea</taxon>
        <taxon>Araneidae</taxon>
        <taxon>Argiope</taxon>
    </lineage>
</organism>
<accession>A0A8T0EXJ7</accession>
<feature type="domain" description="Aldehyde dehydrogenase" evidence="1">
    <location>
        <begin position="284"/>
        <end position="358"/>
    </location>
</feature>
<evidence type="ECO:0000313" key="2">
    <source>
        <dbReference type="EMBL" id="KAF8783073.1"/>
    </source>
</evidence>
<protein>
    <submittedName>
        <fullName evidence="2">Aldehyde dehydrogenase family 16 member A1 like protein</fullName>
    </submittedName>
</protein>
<feature type="domain" description="Aldehyde dehydrogenase" evidence="1">
    <location>
        <begin position="21"/>
        <end position="230"/>
    </location>
</feature>
<dbReference type="InterPro" id="IPR016163">
    <property type="entry name" value="Ald_DH_C"/>
</dbReference>
<dbReference type="InterPro" id="IPR015590">
    <property type="entry name" value="Aldehyde_DH_dom"/>
</dbReference>